<evidence type="ECO:0000313" key="5">
    <source>
        <dbReference type="EMBL" id="RKF61372.1"/>
    </source>
</evidence>
<evidence type="ECO:0000256" key="3">
    <source>
        <dbReference type="ARBA" id="ARBA00023277"/>
    </source>
</evidence>
<organism evidence="5 6">
    <name type="scientific">Erysiphe neolycopersici</name>
    <dbReference type="NCBI Taxonomy" id="212602"/>
    <lineage>
        <taxon>Eukaryota</taxon>
        <taxon>Fungi</taxon>
        <taxon>Dikarya</taxon>
        <taxon>Ascomycota</taxon>
        <taxon>Pezizomycotina</taxon>
        <taxon>Leotiomycetes</taxon>
        <taxon>Erysiphales</taxon>
        <taxon>Erysiphaceae</taxon>
        <taxon>Erysiphe</taxon>
    </lineage>
</organism>
<dbReference type="CDD" id="cd09019">
    <property type="entry name" value="galactose_mutarotase_like"/>
    <property type="match status" value="1"/>
</dbReference>
<dbReference type="GO" id="GO:0030246">
    <property type="term" value="F:carbohydrate binding"/>
    <property type="evidence" value="ECO:0007669"/>
    <property type="project" value="InterPro"/>
</dbReference>
<keyword evidence="3" id="KW-0119">Carbohydrate metabolism</keyword>
<evidence type="ECO:0000256" key="2">
    <source>
        <dbReference type="ARBA" id="ARBA00023235"/>
    </source>
</evidence>
<dbReference type="FunFam" id="2.70.98.10:FF:000014">
    <property type="entry name" value="Aldose 1-epimerase, putative"/>
    <property type="match status" value="1"/>
</dbReference>
<protein>
    <submittedName>
        <fullName evidence="5">Putative aldose 1-epimerase</fullName>
    </submittedName>
</protein>
<dbReference type="GO" id="GO:0033499">
    <property type="term" value="P:galactose catabolic process via UDP-galactose, Leloir pathway"/>
    <property type="evidence" value="ECO:0007669"/>
    <property type="project" value="TreeGrafter"/>
</dbReference>
<keyword evidence="4" id="KW-0732">Signal</keyword>
<keyword evidence="6" id="KW-1185">Reference proteome</keyword>
<dbReference type="InterPro" id="IPR014718">
    <property type="entry name" value="GH-type_carb-bd"/>
</dbReference>
<dbReference type="AlphaFoldDB" id="A0A420HVE5"/>
<proteinExistence type="inferred from homology"/>
<dbReference type="SUPFAM" id="SSF74650">
    <property type="entry name" value="Galactose mutarotase-like"/>
    <property type="match status" value="1"/>
</dbReference>
<comment type="caution">
    <text evidence="5">The sequence shown here is derived from an EMBL/GenBank/DDBJ whole genome shotgun (WGS) entry which is preliminary data.</text>
</comment>
<dbReference type="EMBL" id="MCFK01004294">
    <property type="protein sequence ID" value="RKF61372.1"/>
    <property type="molecule type" value="Genomic_DNA"/>
</dbReference>
<dbReference type="InterPro" id="IPR011013">
    <property type="entry name" value="Gal_mutarotase_sf_dom"/>
</dbReference>
<comment type="similarity">
    <text evidence="1">Belongs to the aldose epimerase family.</text>
</comment>
<evidence type="ECO:0000256" key="4">
    <source>
        <dbReference type="SAM" id="SignalP"/>
    </source>
</evidence>
<accession>A0A420HVE5</accession>
<dbReference type="PANTHER" id="PTHR10091">
    <property type="entry name" value="ALDOSE-1-EPIMERASE"/>
    <property type="match status" value="1"/>
</dbReference>
<keyword evidence="2" id="KW-0413">Isomerase</keyword>
<dbReference type="InterPro" id="IPR008183">
    <property type="entry name" value="Aldose_1/G6P_1-epimerase"/>
</dbReference>
<evidence type="ECO:0000313" key="6">
    <source>
        <dbReference type="Proteomes" id="UP000286134"/>
    </source>
</evidence>
<dbReference type="Proteomes" id="UP000286134">
    <property type="component" value="Unassembled WGS sequence"/>
</dbReference>
<dbReference type="STRING" id="212602.A0A420HVE5"/>
<feature type="signal peptide" evidence="4">
    <location>
        <begin position="1"/>
        <end position="18"/>
    </location>
</feature>
<dbReference type="GO" id="GO:0006006">
    <property type="term" value="P:glucose metabolic process"/>
    <property type="evidence" value="ECO:0007669"/>
    <property type="project" value="TreeGrafter"/>
</dbReference>
<feature type="chain" id="PRO_5019475862" evidence="4">
    <location>
        <begin position="19"/>
        <end position="414"/>
    </location>
</feature>
<dbReference type="Pfam" id="PF01263">
    <property type="entry name" value="Aldose_epim"/>
    <property type="match status" value="1"/>
</dbReference>
<sequence>MLQLTLLLNTVTLIHVYAHNFTPDKAVSFDSSPDLDGKYTIQGTKIRASFVSYGASISNLFISDIHGVERDIVAGWDNASYYTIDKQHPHFGGVPGRYANRIKNSSFVIDGERYSVLSNENPTIENPNGVNTLHGGPDGWDWRNWTVLTQTENSITFSLRDPDGKEGFPGEVTSYVTYTLGNMTWDFRMSALSTMKKTPIMLTSHTYWNLDGFANKDTTTALNHTLWLPYAGQRVGTDTILIPQGDILANVQGAPNDFWSVPKQIGSNLTSASIIGNCGYNCSGYGKISNTCYINNRRSYPLTASWSSNILPVARLQSPWSGIQLDLFTNQDAIQIYSCHGQNGSVALKKTQGRPENRFIQKYGCIVLEVEDWIDGINHPEWGRKQIWGPEDGVYTVEASYRFSLNSTVVIDYP</sequence>
<dbReference type="PANTHER" id="PTHR10091:SF6">
    <property type="entry name" value="1-EPIMERASE, PUTATIVE (AFU_ORTHOLOGUE AFUA_3G13240)-RELATED"/>
    <property type="match status" value="1"/>
</dbReference>
<dbReference type="SMR" id="A0A420HVE5"/>
<name>A0A420HVE5_9PEZI</name>
<dbReference type="OrthoDB" id="274691at2759"/>
<reference evidence="5 6" key="1">
    <citation type="journal article" date="2018" name="BMC Genomics">
        <title>Comparative genome analyses reveal sequence features reflecting distinct modes of host-adaptation between dicot and monocot powdery mildew.</title>
        <authorList>
            <person name="Wu Y."/>
            <person name="Ma X."/>
            <person name="Pan Z."/>
            <person name="Kale S.D."/>
            <person name="Song Y."/>
            <person name="King H."/>
            <person name="Zhang Q."/>
            <person name="Presley C."/>
            <person name="Deng X."/>
            <person name="Wei C.I."/>
            <person name="Xiao S."/>
        </authorList>
    </citation>
    <scope>NUCLEOTIDE SEQUENCE [LARGE SCALE GENOMIC DNA]</scope>
    <source>
        <strain evidence="5">UMSG2</strain>
    </source>
</reference>
<dbReference type="GO" id="GO:0004034">
    <property type="term" value="F:aldose 1-epimerase activity"/>
    <property type="evidence" value="ECO:0007669"/>
    <property type="project" value="TreeGrafter"/>
</dbReference>
<dbReference type="Gene3D" id="2.70.98.10">
    <property type="match status" value="1"/>
</dbReference>
<gene>
    <name evidence="5" type="ORF">OnM2_042053</name>
</gene>
<dbReference type="InterPro" id="IPR047215">
    <property type="entry name" value="Galactose_mutarotase-like"/>
</dbReference>
<evidence type="ECO:0000256" key="1">
    <source>
        <dbReference type="ARBA" id="ARBA00006206"/>
    </source>
</evidence>